<gene>
    <name evidence="4" type="ORF">CHLRE_03g186250v5</name>
</gene>
<proteinExistence type="predicted"/>
<dbReference type="PANTHER" id="PTHR43283:SF3">
    <property type="entry name" value="BETA-LACTAMASE FAMILY PROTEIN (AFU_ORTHOLOGUE AFUA_5G07500)"/>
    <property type="match status" value="1"/>
</dbReference>
<keyword evidence="2" id="KW-0472">Membrane</keyword>
<dbReference type="HOGENOM" id="CLU_322223_0_0_1"/>
<keyword evidence="2" id="KW-1133">Transmembrane helix</keyword>
<feature type="region of interest" description="Disordered" evidence="1">
    <location>
        <begin position="14"/>
        <end position="38"/>
    </location>
</feature>
<feature type="compositionally biased region" description="Low complexity" evidence="1">
    <location>
        <begin position="98"/>
        <end position="113"/>
    </location>
</feature>
<dbReference type="RefSeq" id="XP_001692004.1">
    <property type="nucleotide sequence ID" value="XM_001691952.2"/>
</dbReference>
<dbReference type="Proteomes" id="UP000006906">
    <property type="component" value="Chromosome 3"/>
</dbReference>
<evidence type="ECO:0000313" key="4">
    <source>
        <dbReference type="EMBL" id="PNW85434.1"/>
    </source>
</evidence>
<feature type="compositionally biased region" description="Low complexity" evidence="1">
    <location>
        <begin position="355"/>
        <end position="365"/>
    </location>
</feature>
<dbReference type="PANTHER" id="PTHR43283">
    <property type="entry name" value="BETA-LACTAMASE-RELATED"/>
    <property type="match status" value="1"/>
</dbReference>
<keyword evidence="2" id="KW-0812">Transmembrane</keyword>
<accession>A8IRM2</accession>
<evidence type="ECO:0000259" key="3">
    <source>
        <dbReference type="Pfam" id="PF00144"/>
    </source>
</evidence>
<dbReference type="Pfam" id="PF00144">
    <property type="entry name" value="Beta-lactamase"/>
    <property type="match status" value="1"/>
</dbReference>
<name>A8IRM2_CHLRE</name>
<organism evidence="4 5">
    <name type="scientific">Chlamydomonas reinhardtii</name>
    <name type="common">Chlamydomonas smithii</name>
    <dbReference type="NCBI Taxonomy" id="3055"/>
    <lineage>
        <taxon>Eukaryota</taxon>
        <taxon>Viridiplantae</taxon>
        <taxon>Chlorophyta</taxon>
        <taxon>core chlorophytes</taxon>
        <taxon>Chlorophyceae</taxon>
        <taxon>CS clade</taxon>
        <taxon>Chlamydomonadales</taxon>
        <taxon>Chlamydomonadaceae</taxon>
        <taxon>Chlamydomonas</taxon>
    </lineage>
</organism>
<feature type="region of interest" description="Disordered" evidence="1">
    <location>
        <begin position="98"/>
        <end position="145"/>
    </location>
</feature>
<dbReference type="AlphaFoldDB" id="A8IRM2"/>
<dbReference type="PaxDb" id="3055-EDP04494"/>
<feature type="region of interest" description="Disordered" evidence="1">
    <location>
        <begin position="822"/>
        <end position="848"/>
    </location>
</feature>
<feature type="domain" description="Beta-lactamase-related" evidence="3">
    <location>
        <begin position="351"/>
        <end position="641"/>
    </location>
</feature>
<dbReference type="SUPFAM" id="SSF56601">
    <property type="entry name" value="beta-lactamase/transpeptidase-like"/>
    <property type="match status" value="1"/>
</dbReference>
<dbReference type="GeneID" id="5717452"/>
<dbReference type="InterPro" id="IPR012338">
    <property type="entry name" value="Beta-lactam/transpept-like"/>
</dbReference>
<dbReference type="OrthoDB" id="542450at2759"/>
<sequence>MFSAHHPEALLPTYQAPPHLHAGQGHNHGHNHRGNGSSGGVHLSTYIKKNYVFILVACLVAVHTILFSTTTLLKSLPDGHVSAHVAIHQQVKLPGTLSSSFSGGARGCSSSSSRSKKGGGKSGSSGTGRRLANARKKGTEAARRKLSRNCNVSAAPYELRISNGQSFPRLESFVRTNLLLLEDVGPSSHFKMNRQLAAAANVTGGGNKTAAGAGARSGSGAGSGGGGGNMGVDPGELDSLMFGFDAGSPLLPLPRGLLPLFSRGPHDTACAMEQIRAQWDAAHNDSGSSHSGPLVLPDPADAEESWPGPEAGLGHPQGAFFRACLPLVLQPWPADYDDNAAAAASGGGAEQDGKAAGQAEGAVAAVEEEEEVEHHATVQYPEHVLFQADDRFRGGERFFPMRSMTKALVALTVLALQDEGQLEVAEPVYTYLPHWGHGVYSRMTVAHLLTHTAGYDNAYTDDLVLQPADITVTESAHRTMGRINVTCEPGGRFWYSEIGYQVLGAVVEAVTGRGFHEVLEEMVLVPAGLCNTRIINYFSDVVPTHGPLIDNCLAPASDAAAAAATGAASTSARSKTAAKARVAKAKAAKKKAASSEGGWFSRRRLDAPGKGRWSSNPTLAIGGITTAADVGRLLGLLANGGLAACCDSAAAAATTAAIAAATSAVTGGARRRLHGAHGGGGSRMRAGGASAETQPPPPPRQDASLDGSGRCVCGARVVSHDAVVSMLTRQFTPELESHPLVLGFNQTVGLNAALLEHMGILAPEARAVWSGQLWGDWGYGYGVWLSRSGGMARASELEREHVFLFGSFNTVAALVSLEAREQEEEEAGAAGSGGDGGDAKEGSAAGRKAGGGRLAAEVVAAGRPGPGHVGARQRVALVSAGMGGVNMVSTMMLGYLAAA</sequence>
<dbReference type="InterPro" id="IPR001466">
    <property type="entry name" value="Beta-lactam-related"/>
</dbReference>
<dbReference type="InParanoid" id="A8IRM2"/>
<evidence type="ECO:0000256" key="1">
    <source>
        <dbReference type="SAM" id="MobiDB-lite"/>
    </source>
</evidence>
<keyword evidence="5" id="KW-1185">Reference proteome</keyword>
<feature type="compositionally biased region" description="Gly residues" evidence="1">
    <location>
        <begin position="215"/>
        <end position="230"/>
    </location>
</feature>
<evidence type="ECO:0000313" key="5">
    <source>
        <dbReference type="Proteomes" id="UP000006906"/>
    </source>
</evidence>
<feature type="region of interest" description="Disordered" evidence="1">
    <location>
        <begin position="342"/>
        <end position="368"/>
    </location>
</feature>
<dbReference type="InterPro" id="IPR050789">
    <property type="entry name" value="Diverse_Enzym_Activities"/>
</dbReference>
<protein>
    <recommendedName>
        <fullName evidence="3">Beta-lactamase-related domain-containing protein</fullName>
    </recommendedName>
</protein>
<reference evidence="4 5" key="1">
    <citation type="journal article" date="2007" name="Science">
        <title>The Chlamydomonas genome reveals the evolution of key animal and plant functions.</title>
        <authorList>
            <person name="Merchant S.S."/>
            <person name="Prochnik S.E."/>
            <person name="Vallon O."/>
            <person name="Harris E.H."/>
            <person name="Karpowicz S.J."/>
            <person name="Witman G.B."/>
            <person name="Terry A."/>
            <person name="Salamov A."/>
            <person name="Fritz-Laylin L.K."/>
            <person name="Marechal-Drouard L."/>
            <person name="Marshall W.F."/>
            <person name="Qu L.H."/>
            <person name="Nelson D.R."/>
            <person name="Sanderfoot A.A."/>
            <person name="Spalding M.H."/>
            <person name="Kapitonov V.V."/>
            <person name="Ren Q."/>
            <person name="Ferris P."/>
            <person name="Lindquist E."/>
            <person name="Shapiro H."/>
            <person name="Lucas S.M."/>
            <person name="Grimwood J."/>
            <person name="Schmutz J."/>
            <person name="Cardol P."/>
            <person name="Cerutti H."/>
            <person name="Chanfreau G."/>
            <person name="Chen C.L."/>
            <person name="Cognat V."/>
            <person name="Croft M.T."/>
            <person name="Dent R."/>
            <person name="Dutcher S."/>
            <person name="Fernandez E."/>
            <person name="Fukuzawa H."/>
            <person name="Gonzalez-Ballester D."/>
            <person name="Gonzalez-Halphen D."/>
            <person name="Hallmann A."/>
            <person name="Hanikenne M."/>
            <person name="Hippler M."/>
            <person name="Inwood W."/>
            <person name="Jabbari K."/>
            <person name="Kalanon M."/>
            <person name="Kuras R."/>
            <person name="Lefebvre P.A."/>
            <person name="Lemaire S.D."/>
            <person name="Lobanov A.V."/>
            <person name="Lohr M."/>
            <person name="Manuell A."/>
            <person name="Meier I."/>
            <person name="Mets L."/>
            <person name="Mittag M."/>
            <person name="Mittelmeier T."/>
            <person name="Moroney J.V."/>
            <person name="Moseley J."/>
            <person name="Napoli C."/>
            <person name="Nedelcu A.M."/>
            <person name="Niyogi K."/>
            <person name="Novoselov S.V."/>
            <person name="Paulsen I.T."/>
            <person name="Pazour G."/>
            <person name="Purton S."/>
            <person name="Ral J.P."/>
            <person name="Riano-Pachon D.M."/>
            <person name="Riekhof W."/>
            <person name="Rymarquis L."/>
            <person name="Schroda M."/>
            <person name="Stern D."/>
            <person name="Umen J."/>
            <person name="Willows R."/>
            <person name="Wilson N."/>
            <person name="Zimmer S.L."/>
            <person name="Allmer J."/>
            <person name="Balk J."/>
            <person name="Bisova K."/>
            <person name="Chen C.J."/>
            <person name="Elias M."/>
            <person name="Gendler K."/>
            <person name="Hauser C."/>
            <person name="Lamb M.R."/>
            <person name="Ledford H."/>
            <person name="Long J.C."/>
            <person name="Minagawa J."/>
            <person name="Page M.D."/>
            <person name="Pan J."/>
            <person name="Pootakham W."/>
            <person name="Roje S."/>
            <person name="Rose A."/>
            <person name="Stahlberg E."/>
            <person name="Terauchi A.M."/>
            <person name="Yang P."/>
            <person name="Ball S."/>
            <person name="Bowler C."/>
            <person name="Dieckmann C.L."/>
            <person name="Gladyshev V.N."/>
            <person name="Green P."/>
            <person name="Jorgensen R."/>
            <person name="Mayfield S."/>
            <person name="Mueller-Roeber B."/>
            <person name="Rajamani S."/>
            <person name="Sayre R.T."/>
            <person name="Brokstein P."/>
            <person name="Dubchak I."/>
            <person name="Goodstein D."/>
            <person name="Hornick L."/>
            <person name="Huang Y.W."/>
            <person name="Jhaveri J."/>
            <person name="Luo Y."/>
            <person name="Martinez D."/>
            <person name="Ngau W.C."/>
            <person name="Otillar B."/>
            <person name="Poliakov A."/>
            <person name="Porter A."/>
            <person name="Szajkowski L."/>
            <person name="Werner G."/>
            <person name="Zhou K."/>
            <person name="Grigoriev I.V."/>
            <person name="Rokhsar D.S."/>
            <person name="Grossman A.R."/>
        </authorList>
    </citation>
    <scope>NUCLEOTIDE SEQUENCE [LARGE SCALE GENOMIC DNA]</scope>
    <source>
        <strain evidence="5">CC-503</strain>
    </source>
</reference>
<feature type="transmembrane region" description="Helical" evidence="2">
    <location>
        <begin position="51"/>
        <end position="73"/>
    </location>
</feature>
<feature type="region of interest" description="Disordered" evidence="1">
    <location>
        <begin position="210"/>
        <end position="232"/>
    </location>
</feature>
<dbReference type="EMBL" id="CM008964">
    <property type="protein sequence ID" value="PNW85434.1"/>
    <property type="molecule type" value="Genomic_DNA"/>
</dbReference>
<dbReference type="Gene3D" id="3.40.710.10">
    <property type="entry name" value="DD-peptidase/beta-lactamase superfamily"/>
    <property type="match status" value="1"/>
</dbReference>
<feature type="region of interest" description="Disordered" evidence="1">
    <location>
        <begin position="671"/>
        <end position="706"/>
    </location>
</feature>
<evidence type="ECO:0000256" key="2">
    <source>
        <dbReference type="SAM" id="Phobius"/>
    </source>
</evidence>
<dbReference type="Gramene" id="PNW85434">
    <property type="protein sequence ID" value="PNW85434"/>
    <property type="gene ID" value="CHLRE_03g186250v5"/>
</dbReference>
<dbReference type="GO" id="GO:0016787">
    <property type="term" value="F:hydrolase activity"/>
    <property type="evidence" value="ECO:0000318"/>
    <property type="project" value="GO_Central"/>
</dbReference>
<feature type="region of interest" description="Disordered" evidence="1">
    <location>
        <begin position="282"/>
        <end position="313"/>
    </location>
</feature>
<dbReference type="KEGG" id="cre:CHLRE_03g186250v5"/>